<dbReference type="Proteomes" id="UP000011014">
    <property type="component" value="Unassembled WGS sequence"/>
</dbReference>
<dbReference type="AlphaFoldDB" id="E4YJR8"/>
<protein>
    <submittedName>
        <fullName evidence="2">Uncharacterized protein</fullName>
    </submittedName>
</protein>
<proteinExistence type="predicted"/>
<dbReference type="EMBL" id="FN654669">
    <property type="protein sequence ID" value="CBY35729.1"/>
    <property type="molecule type" value="Genomic_DNA"/>
</dbReference>
<reference evidence="2" key="1">
    <citation type="journal article" date="2010" name="Science">
        <title>Plasticity of animal genome architecture unmasked by rapid evolution of a pelagic tunicate.</title>
        <authorList>
            <person name="Denoeud F."/>
            <person name="Henriet S."/>
            <person name="Mungpakdee S."/>
            <person name="Aury J.M."/>
            <person name="Da Silva C."/>
            <person name="Brinkmann H."/>
            <person name="Mikhaleva J."/>
            <person name="Olsen L.C."/>
            <person name="Jubin C."/>
            <person name="Canestro C."/>
            <person name="Bouquet J.M."/>
            <person name="Danks G."/>
            <person name="Poulain J."/>
            <person name="Campsteijn C."/>
            <person name="Adamski M."/>
            <person name="Cross I."/>
            <person name="Yadetie F."/>
            <person name="Muffato M."/>
            <person name="Louis A."/>
            <person name="Butcher S."/>
            <person name="Tsagkogeorga G."/>
            <person name="Konrad A."/>
            <person name="Singh S."/>
            <person name="Jensen M.F."/>
            <person name="Cong E.H."/>
            <person name="Eikeseth-Otteraa H."/>
            <person name="Noel B."/>
            <person name="Anthouard V."/>
            <person name="Porcel B.M."/>
            <person name="Kachouri-Lafond R."/>
            <person name="Nishino A."/>
            <person name="Ugolini M."/>
            <person name="Chourrout P."/>
            <person name="Nishida H."/>
            <person name="Aasland R."/>
            <person name="Huzurbazar S."/>
            <person name="Westhof E."/>
            <person name="Delsuc F."/>
            <person name="Lehrach H."/>
            <person name="Reinhardt R."/>
            <person name="Weissenbach J."/>
            <person name="Roy S.W."/>
            <person name="Artiguenave F."/>
            <person name="Postlethwait J.H."/>
            <person name="Manak J.R."/>
            <person name="Thompson E.M."/>
            <person name="Jaillon O."/>
            <person name="Du Pasquier L."/>
            <person name="Boudinot P."/>
            <person name="Liberles D.A."/>
            <person name="Volff J.N."/>
            <person name="Philippe H."/>
            <person name="Lenhard B."/>
            <person name="Roest Crollius H."/>
            <person name="Wincker P."/>
            <person name="Chourrout D."/>
        </authorList>
    </citation>
    <scope>NUCLEOTIDE SEQUENCE [LARGE SCALE GENOMIC DNA]</scope>
</reference>
<sequence length="73" mass="8766">MAGTPTSNGERALHRSPEHPPRSHQPRLWQAQRLRHDHDRSCSVFSRLRRDLLLVHRWRVHRQGRHRRLLGLS</sequence>
<feature type="compositionally biased region" description="Basic and acidic residues" evidence="1">
    <location>
        <begin position="11"/>
        <end position="21"/>
    </location>
</feature>
<accession>E4YJR8</accession>
<evidence type="ECO:0000313" key="2">
    <source>
        <dbReference type="EMBL" id="CBY35729.1"/>
    </source>
</evidence>
<feature type="region of interest" description="Disordered" evidence="1">
    <location>
        <begin position="1"/>
        <end position="28"/>
    </location>
</feature>
<name>E4YJR8_OIKDI</name>
<evidence type="ECO:0000256" key="1">
    <source>
        <dbReference type="SAM" id="MobiDB-lite"/>
    </source>
</evidence>
<organism evidence="2">
    <name type="scientific">Oikopleura dioica</name>
    <name type="common">Tunicate</name>
    <dbReference type="NCBI Taxonomy" id="34765"/>
    <lineage>
        <taxon>Eukaryota</taxon>
        <taxon>Metazoa</taxon>
        <taxon>Chordata</taxon>
        <taxon>Tunicata</taxon>
        <taxon>Appendicularia</taxon>
        <taxon>Copelata</taxon>
        <taxon>Oikopleuridae</taxon>
        <taxon>Oikopleura</taxon>
    </lineage>
</organism>
<gene>
    <name evidence="2" type="ORF">GSOID_T00027561001</name>
</gene>